<dbReference type="GO" id="GO:0019877">
    <property type="term" value="P:diaminopimelate biosynthetic process"/>
    <property type="evidence" value="ECO:0007669"/>
    <property type="project" value="UniProtKB-ARBA"/>
</dbReference>
<feature type="domain" description="Peptidase M20 dimerisation" evidence="4">
    <location>
        <begin position="198"/>
        <end position="295"/>
    </location>
</feature>
<evidence type="ECO:0000256" key="2">
    <source>
        <dbReference type="PIRSR" id="PIRSR005962-1"/>
    </source>
</evidence>
<dbReference type="OrthoDB" id="9777385at2"/>
<dbReference type="SUPFAM" id="SSF55031">
    <property type="entry name" value="Bacterial exopeptidase dimerisation domain"/>
    <property type="match status" value="1"/>
</dbReference>
<accession>A0A318STT1</accession>
<dbReference type="Pfam" id="PF01546">
    <property type="entry name" value="Peptidase_M20"/>
    <property type="match status" value="1"/>
</dbReference>
<sequence length="415" mass="43579">MTDDSSRMPAANDPSRVIEQVIEAATPRLVALRRDLHAHPETGFDTHRTAGVVAQGLEALGLSVQSGVGRTGVVAEIEGGAPGPCLILRADMDALPIEERTGLDYASTTPGQMHACGHDIHTSALLGAAEALVRIAPHLAGRVRLVFQPAEETLDSGAAAMIADGVAQGADMAVSFHNQPDLAAGELRLVRGSGTASSDEFSVTVTGKSGHAARPDQAADPIVGAAYMITQLQTIVSRRMRPADPLVLTVGQISGGFTENIIPDTCSFIGTVRCRTAATRDMAEAAFREICGSVARAQGLEAQVSYVRGVPPLVNDGGLLAQAERSFAAQFSAPPHIVPGEDFGSEDFAWFSEILPTLQFHVGSGQPGRDDRLHNSDYQPDERSIPTGATAMARLALDLLAPDRDDRAPSQTEAS</sequence>
<dbReference type="GO" id="GO:0046872">
    <property type="term" value="F:metal ion binding"/>
    <property type="evidence" value="ECO:0007669"/>
    <property type="project" value="UniProtKB-KW"/>
</dbReference>
<feature type="region of interest" description="Disordered" evidence="3">
    <location>
        <begin position="365"/>
        <end position="386"/>
    </location>
</feature>
<keyword evidence="1 5" id="KW-0378">Hydrolase</keyword>
<dbReference type="Proteomes" id="UP000248311">
    <property type="component" value="Unassembled WGS sequence"/>
</dbReference>
<keyword evidence="2" id="KW-0479">Metal-binding</keyword>
<feature type="binding site" evidence="2">
    <location>
        <position position="374"/>
    </location>
    <ligand>
        <name>Mn(2+)</name>
        <dbReference type="ChEBI" id="CHEBI:29035"/>
        <label>2</label>
    </ligand>
</feature>
<feature type="binding site" evidence="2">
    <location>
        <position position="116"/>
    </location>
    <ligand>
        <name>Mn(2+)</name>
        <dbReference type="ChEBI" id="CHEBI:29035"/>
        <label>2</label>
    </ligand>
</feature>
<keyword evidence="6" id="KW-1185">Reference proteome</keyword>
<dbReference type="Pfam" id="PF07687">
    <property type="entry name" value="M20_dimer"/>
    <property type="match status" value="1"/>
</dbReference>
<dbReference type="Gene3D" id="3.30.70.360">
    <property type="match status" value="1"/>
</dbReference>
<dbReference type="InterPro" id="IPR011650">
    <property type="entry name" value="Peptidase_M20_dimer"/>
</dbReference>
<proteinExistence type="predicted"/>
<dbReference type="CDD" id="cd03886">
    <property type="entry name" value="M20_Acy1"/>
    <property type="match status" value="1"/>
</dbReference>
<keyword evidence="2" id="KW-0464">Manganese</keyword>
<protein>
    <submittedName>
        <fullName evidence="5">Amidohydrolase</fullName>
    </submittedName>
</protein>
<evidence type="ECO:0000313" key="6">
    <source>
        <dbReference type="Proteomes" id="UP000248311"/>
    </source>
</evidence>
<comment type="caution">
    <text evidence="5">The sequence shown here is derived from an EMBL/GenBank/DDBJ whole genome shotgun (WGS) entry which is preliminary data.</text>
</comment>
<dbReference type="NCBIfam" id="TIGR01891">
    <property type="entry name" value="amidohydrolases"/>
    <property type="match status" value="1"/>
</dbReference>
<organism evidence="5 6">
    <name type="scientific">Pseudoroseicyclus aestuarii</name>
    <dbReference type="NCBI Taxonomy" id="1795041"/>
    <lineage>
        <taxon>Bacteria</taxon>
        <taxon>Pseudomonadati</taxon>
        <taxon>Pseudomonadota</taxon>
        <taxon>Alphaproteobacteria</taxon>
        <taxon>Rhodobacterales</taxon>
        <taxon>Paracoccaceae</taxon>
        <taxon>Pseudoroseicyclus</taxon>
    </lineage>
</organism>
<evidence type="ECO:0000256" key="3">
    <source>
        <dbReference type="SAM" id="MobiDB-lite"/>
    </source>
</evidence>
<name>A0A318STT1_9RHOB</name>
<dbReference type="Gene3D" id="3.40.630.10">
    <property type="entry name" value="Zn peptidases"/>
    <property type="match status" value="1"/>
</dbReference>
<dbReference type="EMBL" id="QJTE01000002">
    <property type="protein sequence ID" value="PYE84862.1"/>
    <property type="molecule type" value="Genomic_DNA"/>
</dbReference>
<dbReference type="FunFam" id="3.30.70.360:FF:000001">
    <property type="entry name" value="N-acetyldiaminopimelate deacetylase"/>
    <property type="match status" value="1"/>
</dbReference>
<feature type="binding site" evidence="2">
    <location>
        <position position="118"/>
    </location>
    <ligand>
        <name>Mn(2+)</name>
        <dbReference type="ChEBI" id="CHEBI:29035"/>
        <label>2</label>
    </ligand>
</feature>
<evidence type="ECO:0000259" key="4">
    <source>
        <dbReference type="Pfam" id="PF07687"/>
    </source>
</evidence>
<evidence type="ECO:0000313" key="5">
    <source>
        <dbReference type="EMBL" id="PYE84862.1"/>
    </source>
</evidence>
<feature type="binding site" evidence="2">
    <location>
        <position position="177"/>
    </location>
    <ligand>
        <name>Mn(2+)</name>
        <dbReference type="ChEBI" id="CHEBI:29035"/>
        <label>2</label>
    </ligand>
</feature>
<dbReference type="GO" id="GO:0050118">
    <property type="term" value="F:N-acetyldiaminopimelate deacetylase activity"/>
    <property type="evidence" value="ECO:0007669"/>
    <property type="project" value="UniProtKB-ARBA"/>
</dbReference>
<reference evidence="5 6" key="1">
    <citation type="submission" date="2018-06" db="EMBL/GenBank/DDBJ databases">
        <title>Genomic Encyclopedia of Type Strains, Phase III (KMG-III): the genomes of soil and plant-associated and newly described type strains.</title>
        <authorList>
            <person name="Whitman W."/>
        </authorList>
    </citation>
    <scope>NUCLEOTIDE SEQUENCE [LARGE SCALE GENOMIC DNA]</scope>
    <source>
        <strain evidence="5 6">CECT 9025</strain>
    </source>
</reference>
<dbReference type="PIRSF" id="PIRSF005962">
    <property type="entry name" value="Pept_M20D_amidohydro"/>
    <property type="match status" value="1"/>
</dbReference>
<feature type="binding site" evidence="2">
    <location>
        <position position="152"/>
    </location>
    <ligand>
        <name>Mn(2+)</name>
        <dbReference type="ChEBI" id="CHEBI:29035"/>
        <label>2</label>
    </ligand>
</feature>
<dbReference type="RefSeq" id="WP_110813905.1">
    <property type="nucleotide sequence ID" value="NZ_QJTE01000002.1"/>
</dbReference>
<feature type="compositionally biased region" description="Basic and acidic residues" evidence="3">
    <location>
        <begin position="368"/>
        <end position="384"/>
    </location>
</feature>
<dbReference type="SUPFAM" id="SSF53187">
    <property type="entry name" value="Zn-dependent exopeptidases"/>
    <property type="match status" value="1"/>
</dbReference>
<comment type="cofactor">
    <cofactor evidence="2">
        <name>Mn(2+)</name>
        <dbReference type="ChEBI" id="CHEBI:29035"/>
    </cofactor>
    <text evidence="2">The Mn(2+) ion enhances activity.</text>
</comment>
<dbReference type="PANTHER" id="PTHR11014">
    <property type="entry name" value="PEPTIDASE M20 FAMILY MEMBER"/>
    <property type="match status" value="1"/>
</dbReference>
<gene>
    <name evidence="5" type="ORF">DFP88_102666</name>
</gene>
<dbReference type="InterPro" id="IPR017439">
    <property type="entry name" value="Amidohydrolase"/>
</dbReference>
<dbReference type="InterPro" id="IPR002933">
    <property type="entry name" value="Peptidase_M20"/>
</dbReference>
<dbReference type="AlphaFoldDB" id="A0A318STT1"/>
<dbReference type="InterPro" id="IPR036264">
    <property type="entry name" value="Bact_exopeptidase_dim_dom"/>
</dbReference>
<dbReference type="PANTHER" id="PTHR11014:SF63">
    <property type="entry name" value="METALLOPEPTIDASE, PUTATIVE (AFU_ORTHOLOGUE AFUA_6G09600)-RELATED"/>
    <property type="match status" value="1"/>
</dbReference>
<evidence type="ECO:0000256" key="1">
    <source>
        <dbReference type="ARBA" id="ARBA00022801"/>
    </source>
</evidence>